<dbReference type="SUPFAM" id="SSF51735">
    <property type="entry name" value="NAD(P)-binding Rossmann-fold domains"/>
    <property type="match status" value="1"/>
</dbReference>
<gene>
    <name evidence="3" type="ORF">CLV47_11241</name>
</gene>
<dbReference type="Pfam" id="PF08240">
    <property type="entry name" value="ADH_N"/>
    <property type="match status" value="1"/>
</dbReference>
<comment type="caution">
    <text evidence="3">The sequence shown here is derived from an EMBL/GenBank/DDBJ whole genome shotgun (WGS) entry which is preliminary data.</text>
</comment>
<dbReference type="CDD" id="cd08253">
    <property type="entry name" value="zeta_crystallin"/>
    <property type="match status" value="1"/>
</dbReference>
<dbReference type="InterPro" id="IPR020843">
    <property type="entry name" value="ER"/>
</dbReference>
<reference evidence="3 4" key="1">
    <citation type="submission" date="2018-03" db="EMBL/GenBank/DDBJ databases">
        <title>Genomic Encyclopedia of Archaeal and Bacterial Type Strains, Phase II (KMG-II): from individual species to whole genera.</title>
        <authorList>
            <person name="Goeker M."/>
        </authorList>
    </citation>
    <scope>NUCLEOTIDE SEQUENCE [LARGE SCALE GENOMIC DNA]</scope>
    <source>
        <strain evidence="3 4">DSM 100065</strain>
    </source>
</reference>
<dbReference type="InterPro" id="IPR051603">
    <property type="entry name" value="Zinc-ADH_QOR/CCCR"/>
</dbReference>
<proteinExistence type="predicted"/>
<dbReference type="EMBL" id="PVUE01000012">
    <property type="protein sequence ID" value="PRZ41008.1"/>
    <property type="molecule type" value="Genomic_DNA"/>
</dbReference>
<name>A0A2T0ZY47_9ACTN</name>
<dbReference type="Pfam" id="PF00107">
    <property type="entry name" value="ADH_zinc_N"/>
    <property type="match status" value="1"/>
</dbReference>
<dbReference type="InterPro" id="IPR013149">
    <property type="entry name" value="ADH-like_C"/>
</dbReference>
<dbReference type="OrthoDB" id="4190732at2"/>
<evidence type="ECO:0000256" key="1">
    <source>
        <dbReference type="ARBA" id="ARBA00022857"/>
    </source>
</evidence>
<keyword evidence="1" id="KW-0521">NADP</keyword>
<organism evidence="3 4">
    <name type="scientific">Antricoccus suffuscus</name>
    <dbReference type="NCBI Taxonomy" id="1629062"/>
    <lineage>
        <taxon>Bacteria</taxon>
        <taxon>Bacillati</taxon>
        <taxon>Actinomycetota</taxon>
        <taxon>Actinomycetes</taxon>
        <taxon>Geodermatophilales</taxon>
        <taxon>Antricoccaceae</taxon>
        <taxon>Antricoccus</taxon>
    </lineage>
</organism>
<dbReference type="InterPro" id="IPR036291">
    <property type="entry name" value="NAD(P)-bd_dom_sf"/>
</dbReference>
<dbReference type="InterPro" id="IPR011032">
    <property type="entry name" value="GroES-like_sf"/>
</dbReference>
<dbReference type="Proteomes" id="UP000237752">
    <property type="component" value="Unassembled WGS sequence"/>
</dbReference>
<dbReference type="PANTHER" id="PTHR44154:SF1">
    <property type="entry name" value="QUINONE OXIDOREDUCTASE"/>
    <property type="match status" value="1"/>
</dbReference>
<evidence type="ECO:0000259" key="2">
    <source>
        <dbReference type="SMART" id="SM00829"/>
    </source>
</evidence>
<dbReference type="InterPro" id="IPR013154">
    <property type="entry name" value="ADH-like_N"/>
</dbReference>
<dbReference type="RefSeq" id="WP_106349674.1">
    <property type="nucleotide sequence ID" value="NZ_PVUE01000012.1"/>
</dbReference>
<dbReference type="AlphaFoldDB" id="A0A2T0ZY47"/>
<accession>A0A2T0ZY47</accession>
<dbReference type="SMART" id="SM00829">
    <property type="entry name" value="PKS_ER"/>
    <property type="match status" value="1"/>
</dbReference>
<evidence type="ECO:0000313" key="4">
    <source>
        <dbReference type="Proteomes" id="UP000237752"/>
    </source>
</evidence>
<evidence type="ECO:0000313" key="3">
    <source>
        <dbReference type="EMBL" id="PRZ41008.1"/>
    </source>
</evidence>
<protein>
    <submittedName>
        <fullName evidence="3">NADPH:quinone reductase-like Zn-dependent oxidoreductase</fullName>
    </submittedName>
</protein>
<dbReference type="Gene3D" id="3.90.180.10">
    <property type="entry name" value="Medium-chain alcohol dehydrogenases, catalytic domain"/>
    <property type="match status" value="1"/>
</dbReference>
<keyword evidence="4" id="KW-1185">Reference proteome</keyword>
<dbReference type="PANTHER" id="PTHR44154">
    <property type="entry name" value="QUINONE OXIDOREDUCTASE"/>
    <property type="match status" value="1"/>
</dbReference>
<feature type="domain" description="Enoyl reductase (ER)" evidence="2">
    <location>
        <begin position="10"/>
        <end position="324"/>
    </location>
</feature>
<dbReference type="SUPFAM" id="SSF50129">
    <property type="entry name" value="GroES-like"/>
    <property type="match status" value="1"/>
</dbReference>
<sequence>MRAAYIERFGGPDSIRYGALPVPAIGPREVLVSAEAMAVNHVDRFVRSAAYRTPVTFPFVIGRDLVGTITAVGADVTQFGTGDRVWCNSLGYAGRQGSFSEYVGVPEDRAYPLPDGIDPVEAVSVLHTLATAYLGLCREGSIATGDTVFIGGAGGGVGSSAVQLAAERGARVLASAAPDDFEWVRSCGADEVFDYHNDAIADLLHERNPSGFDLYWDCSGHHDFVHTIPLMAMRGCIIVAAGLSSADPVPTGALYTHDLSLRGFAISNASVEDLRAAAEFINTSFRTRGVNTRIGRILPLKDAAEAHRLLETESTRALGGKIVIRP</sequence>
<dbReference type="GO" id="GO:0016491">
    <property type="term" value="F:oxidoreductase activity"/>
    <property type="evidence" value="ECO:0007669"/>
    <property type="project" value="InterPro"/>
</dbReference>
<dbReference type="Gene3D" id="3.40.50.720">
    <property type="entry name" value="NAD(P)-binding Rossmann-like Domain"/>
    <property type="match status" value="1"/>
</dbReference>